<evidence type="ECO:0000256" key="2">
    <source>
        <dbReference type="ARBA" id="ARBA00023015"/>
    </source>
</evidence>
<evidence type="ECO:0000256" key="1">
    <source>
        <dbReference type="ARBA" id="ARBA00022814"/>
    </source>
</evidence>
<dbReference type="RefSeq" id="WP_070967489.1">
    <property type="nucleotide sequence ID" value="NZ_CP017603.1"/>
</dbReference>
<dbReference type="InterPro" id="IPR047663">
    <property type="entry name" value="Transcription_antiterm_LoaP"/>
</dbReference>
<evidence type="ECO:0000313" key="8">
    <source>
        <dbReference type="Proteomes" id="UP000192478"/>
    </source>
</evidence>
<gene>
    <name evidence="5" type="ORF">BJL90_10340</name>
    <name evidence="6" type="ORF">CLFO_09750</name>
</gene>
<dbReference type="EMBL" id="CP020559">
    <property type="protein sequence ID" value="ARE86649.1"/>
    <property type="molecule type" value="Genomic_DNA"/>
</dbReference>
<dbReference type="CDD" id="cd08000">
    <property type="entry name" value="NGN"/>
    <property type="match status" value="1"/>
</dbReference>
<dbReference type="InterPro" id="IPR014722">
    <property type="entry name" value="Rib_uL2_dom2"/>
</dbReference>
<keyword evidence="1" id="KW-0889">Transcription antitermination</keyword>
<evidence type="ECO:0000313" key="7">
    <source>
        <dbReference type="Proteomes" id="UP000177894"/>
    </source>
</evidence>
<accession>A0AAC9RJB7</accession>
<dbReference type="KEGG" id="cfm:BJL90_10340"/>
<name>A0AAC9RJB7_9CLOT</name>
<dbReference type="SMART" id="SM00738">
    <property type="entry name" value="NGN"/>
    <property type="match status" value="1"/>
</dbReference>
<keyword evidence="3" id="KW-0804">Transcription</keyword>
<dbReference type="CDD" id="cd06091">
    <property type="entry name" value="KOW_NusG"/>
    <property type="match status" value="1"/>
</dbReference>
<dbReference type="GO" id="GO:0006354">
    <property type="term" value="P:DNA-templated transcription elongation"/>
    <property type="evidence" value="ECO:0007669"/>
    <property type="project" value="InterPro"/>
</dbReference>
<dbReference type="AlphaFoldDB" id="A0AAC9RJB7"/>
<dbReference type="NCBIfam" id="NF033641">
    <property type="entry name" value="antiterm_LoaP"/>
    <property type="match status" value="1"/>
</dbReference>
<dbReference type="Proteomes" id="UP000192478">
    <property type="component" value="Chromosome"/>
</dbReference>
<dbReference type="PANTHER" id="PTHR30265">
    <property type="entry name" value="RHO-INTERACTING TRANSCRIPTION TERMINATION FACTOR NUSG"/>
    <property type="match status" value="1"/>
</dbReference>
<evidence type="ECO:0000313" key="5">
    <source>
        <dbReference type="EMBL" id="AOY76264.1"/>
    </source>
</evidence>
<keyword evidence="7" id="KW-1185">Reference proteome</keyword>
<dbReference type="GO" id="GO:0031564">
    <property type="term" value="P:transcription antitermination"/>
    <property type="evidence" value="ECO:0007669"/>
    <property type="project" value="UniProtKB-KW"/>
</dbReference>
<dbReference type="InterPro" id="IPR036735">
    <property type="entry name" value="NGN_dom_sf"/>
</dbReference>
<dbReference type="InterPro" id="IPR043425">
    <property type="entry name" value="NusG-like"/>
</dbReference>
<feature type="domain" description="NusG-like N-terminal" evidence="4">
    <location>
        <begin position="1"/>
        <end position="103"/>
    </location>
</feature>
<reference evidence="6 8" key="2">
    <citation type="submission" date="2017-03" db="EMBL/GenBank/DDBJ databases">
        <title>Complete sequence of Clostridium formicaceticum DSM 92.</title>
        <authorList>
            <person name="Poehlein A."/>
            <person name="Karl M."/>
            <person name="Bengelsdorf F.R."/>
            <person name="Duerre P."/>
            <person name="Daniel R."/>
        </authorList>
    </citation>
    <scope>NUCLEOTIDE SEQUENCE [LARGE SCALE GENOMIC DNA]</scope>
    <source>
        <strain evidence="6 8">DSM 92</strain>
    </source>
</reference>
<dbReference type="PANTHER" id="PTHR30265:SF4">
    <property type="entry name" value="KOW MOTIF FAMILY PROTEIN, EXPRESSED"/>
    <property type="match status" value="1"/>
</dbReference>
<dbReference type="Gene3D" id="2.30.30.30">
    <property type="match status" value="1"/>
</dbReference>
<dbReference type="Proteomes" id="UP000177894">
    <property type="component" value="Chromosome"/>
</dbReference>
<evidence type="ECO:0000313" key="6">
    <source>
        <dbReference type="EMBL" id="ARE86649.1"/>
    </source>
</evidence>
<sequence>MEWYALFVKTNKEEEVQKWLEFYFDKKTLHSCVPKRKIKEKKAGKFYCVLKTLFPGYVFICTIMDLDKYRIITTIPNLIRILNKGSYYSRIEEKEMSIILKLVGDNSIIDYSKIFIKNCKVLVKDGPLYGMEGIIKKVNKHTNRAKVQVSFMGSPRLIDVGIEILYNLD</sequence>
<dbReference type="SUPFAM" id="SSF82679">
    <property type="entry name" value="N-utilization substance G protein NusG, N-terminal domain"/>
    <property type="match status" value="1"/>
</dbReference>
<evidence type="ECO:0000259" key="4">
    <source>
        <dbReference type="SMART" id="SM00738"/>
    </source>
</evidence>
<dbReference type="EMBL" id="CP017603">
    <property type="protein sequence ID" value="AOY76264.1"/>
    <property type="molecule type" value="Genomic_DNA"/>
</dbReference>
<dbReference type="Gene3D" id="3.30.70.940">
    <property type="entry name" value="NusG, N-terminal domain"/>
    <property type="match status" value="1"/>
</dbReference>
<protein>
    <submittedName>
        <fullName evidence="5">Transcription antiterminator</fullName>
    </submittedName>
</protein>
<proteinExistence type="predicted"/>
<organism evidence="6 8">
    <name type="scientific">Clostridium formicaceticum</name>
    <dbReference type="NCBI Taxonomy" id="1497"/>
    <lineage>
        <taxon>Bacteria</taxon>
        <taxon>Bacillati</taxon>
        <taxon>Bacillota</taxon>
        <taxon>Clostridia</taxon>
        <taxon>Eubacteriales</taxon>
        <taxon>Clostridiaceae</taxon>
        <taxon>Clostridium</taxon>
    </lineage>
</organism>
<evidence type="ECO:0000256" key="3">
    <source>
        <dbReference type="ARBA" id="ARBA00023163"/>
    </source>
</evidence>
<dbReference type="Pfam" id="PF02357">
    <property type="entry name" value="NusG"/>
    <property type="match status" value="1"/>
</dbReference>
<keyword evidence="2" id="KW-0805">Transcription regulation</keyword>
<dbReference type="SUPFAM" id="SSF50104">
    <property type="entry name" value="Translation proteins SH3-like domain"/>
    <property type="match status" value="1"/>
</dbReference>
<reference evidence="5 7" key="1">
    <citation type="submission" date="2016-10" db="EMBL/GenBank/DDBJ databases">
        <title>Complete Genome Sequence of Acetogen Clostridium formicoaceticum ATCC 27076.</title>
        <authorList>
            <person name="Bao T."/>
            <person name="Cheng C."/>
            <person name="Zhao J."/>
            <person name="Yang S.-T."/>
            <person name="Wang J."/>
            <person name="Wang M."/>
        </authorList>
    </citation>
    <scope>NUCLEOTIDE SEQUENCE [LARGE SCALE GENOMIC DNA]</scope>
    <source>
        <strain evidence="5 7">ATCC 27076</strain>
    </source>
</reference>
<dbReference type="InterPro" id="IPR008991">
    <property type="entry name" value="Translation_prot_SH3-like_sf"/>
</dbReference>
<dbReference type="InterPro" id="IPR006645">
    <property type="entry name" value="NGN-like_dom"/>
</dbReference>